<dbReference type="EMBL" id="JACAZH010000035">
    <property type="protein sequence ID" value="KAF7337205.1"/>
    <property type="molecule type" value="Genomic_DNA"/>
</dbReference>
<name>A0A8H6XB01_9AGAR</name>
<feature type="compositionally biased region" description="Polar residues" evidence="1">
    <location>
        <begin position="19"/>
        <end position="35"/>
    </location>
</feature>
<dbReference type="Proteomes" id="UP000623467">
    <property type="component" value="Unassembled WGS sequence"/>
</dbReference>
<organism evidence="2 3">
    <name type="scientific">Mycena sanguinolenta</name>
    <dbReference type="NCBI Taxonomy" id="230812"/>
    <lineage>
        <taxon>Eukaryota</taxon>
        <taxon>Fungi</taxon>
        <taxon>Dikarya</taxon>
        <taxon>Basidiomycota</taxon>
        <taxon>Agaricomycotina</taxon>
        <taxon>Agaricomycetes</taxon>
        <taxon>Agaricomycetidae</taxon>
        <taxon>Agaricales</taxon>
        <taxon>Marasmiineae</taxon>
        <taxon>Mycenaceae</taxon>
        <taxon>Mycena</taxon>
    </lineage>
</organism>
<comment type="caution">
    <text evidence="2">The sequence shown here is derived from an EMBL/GenBank/DDBJ whole genome shotgun (WGS) entry which is preliminary data.</text>
</comment>
<reference evidence="2" key="1">
    <citation type="submission" date="2020-05" db="EMBL/GenBank/DDBJ databases">
        <title>Mycena genomes resolve the evolution of fungal bioluminescence.</title>
        <authorList>
            <person name="Tsai I.J."/>
        </authorList>
    </citation>
    <scope>NUCLEOTIDE SEQUENCE</scope>
    <source>
        <strain evidence="2">160909Yilan</strain>
    </source>
</reference>
<gene>
    <name evidence="2" type="ORF">MSAN_02272800</name>
</gene>
<evidence type="ECO:0000313" key="3">
    <source>
        <dbReference type="Proteomes" id="UP000623467"/>
    </source>
</evidence>
<evidence type="ECO:0000256" key="1">
    <source>
        <dbReference type="SAM" id="MobiDB-lite"/>
    </source>
</evidence>
<feature type="compositionally biased region" description="Pro residues" evidence="1">
    <location>
        <begin position="1"/>
        <end position="15"/>
    </location>
</feature>
<feature type="region of interest" description="Disordered" evidence="1">
    <location>
        <begin position="1"/>
        <end position="35"/>
    </location>
</feature>
<dbReference type="AlphaFoldDB" id="A0A8H6XB01"/>
<evidence type="ECO:0000313" key="2">
    <source>
        <dbReference type="EMBL" id="KAF7337205.1"/>
    </source>
</evidence>
<keyword evidence="3" id="KW-1185">Reference proteome</keyword>
<accession>A0A8H6XB01</accession>
<sequence>MQAPSGPRPLLPPFPSSLRWTPQSESDPESSAVSTNNAQLASYASAFWPQASPFFPSALTTMHPQAESNPEVGAVSTNNAEWDSALWPQASPFFPSTLTTIDSQAESDPELSLMSTNTAEWNSYASAVWPQTSETSGRSVINHFHIGGGVGGTGGDARDWGTGGGGGAGHGPTLNFYNSPEESLSPFRTIRLGDLDLVKEIRLVGQFCVVCGSTQGAGVRRMYSANLVDRESRRKVTVVMYQGDGAEQEWRRDRAVYESIRHPNILQLYGLVTNTKLCAMVFHDELIPYNQFLRRFEHSPVLTTYISAYCRTEWNDARDYHNSIFPMADLEDYFGDLPLWIRPATGQLCVDLSPGQTEDGPLLDMTRQERTLRLENITLDDANAEALVVSSLDEDKYHKLCSRDPIAQWRRCSISPRLPICYPPTVCQLDSKQKTLVMLTKPLDFHPEIKLAWDIHRVHEQEVLPNSWMRYDACEAYDLFLLLPMYRDSSIFWLAQANHIFSQLQTTSEFEDYMLLTEVVFCLTCLPHLSNTLAPDGYLFVCPAEDFRTGENSLKWPECPAYWSLDPSGAVPLSSEDAKTLGFPIIHIETFLYGYFWDESVHQGVRQFHAGKGFDPDSQDMARDLGYPLFAISTEELPSLTYIEEWPIYCNTKDPARCQVLARPMIYGSLILAHMVTNKQFCAEHPNSPSGAGVRRRSTMRAQVVRDVRAGARAVDIFDEARAAVPLDVTVSAVHQASAAASANRFQFIGSDPYLKASVPLLSPECECRSNGYLV</sequence>
<proteinExistence type="predicted"/>
<evidence type="ECO:0008006" key="4">
    <source>
        <dbReference type="Google" id="ProtNLM"/>
    </source>
</evidence>
<protein>
    <recommendedName>
        <fullName evidence="4">Protein kinase domain-containing protein</fullName>
    </recommendedName>
</protein>